<feature type="transmembrane region" description="Helical" evidence="6">
    <location>
        <begin position="129"/>
        <end position="149"/>
    </location>
</feature>
<feature type="transmembrane region" description="Helical" evidence="6">
    <location>
        <begin position="170"/>
        <end position="190"/>
    </location>
</feature>
<accession>A0A4R6RVR8</accession>
<dbReference type="Pfam" id="PF11700">
    <property type="entry name" value="ATG22"/>
    <property type="match status" value="1"/>
</dbReference>
<evidence type="ECO:0000256" key="4">
    <source>
        <dbReference type="ARBA" id="ARBA00022989"/>
    </source>
</evidence>
<dbReference type="InterPro" id="IPR024671">
    <property type="entry name" value="Atg22-like"/>
</dbReference>
<dbReference type="AlphaFoldDB" id="A0A4R6RVR8"/>
<name>A0A4R6RVR8_LABRH</name>
<evidence type="ECO:0000256" key="1">
    <source>
        <dbReference type="ARBA" id="ARBA00004651"/>
    </source>
</evidence>
<feature type="transmembrane region" description="Helical" evidence="6">
    <location>
        <begin position="387"/>
        <end position="407"/>
    </location>
</feature>
<reference evidence="8 9" key="1">
    <citation type="submission" date="2019-03" db="EMBL/GenBank/DDBJ databases">
        <title>Genomic Encyclopedia of Type Strains, Phase IV (KMG-IV): sequencing the most valuable type-strain genomes for metagenomic binning, comparative biology and taxonomic classification.</title>
        <authorList>
            <person name="Goeker M."/>
        </authorList>
    </citation>
    <scope>NUCLEOTIDE SEQUENCE [LARGE SCALE GENOMIC DNA]</scope>
    <source>
        <strain evidence="8 9">DSM 45361</strain>
    </source>
</reference>
<dbReference type="SUPFAM" id="SSF103473">
    <property type="entry name" value="MFS general substrate transporter"/>
    <property type="match status" value="1"/>
</dbReference>
<dbReference type="InterPro" id="IPR020846">
    <property type="entry name" value="MFS_dom"/>
</dbReference>
<feature type="transmembrane region" description="Helical" evidence="6">
    <location>
        <begin position="293"/>
        <end position="312"/>
    </location>
</feature>
<dbReference type="GO" id="GO:0022857">
    <property type="term" value="F:transmembrane transporter activity"/>
    <property type="evidence" value="ECO:0007669"/>
    <property type="project" value="InterPro"/>
</dbReference>
<dbReference type="InterPro" id="IPR036259">
    <property type="entry name" value="MFS_trans_sf"/>
</dbReference>
<dbReference type="PANTHER" id="PTHR23519:SF1">
    <property type="entry name" value="AUTOPHAGY-RELATED PROTEIN 22"/>
    <property type="match status" value="1"/>
</dbReference>
<feature type="transmembrane region" description="Helical" evidence="6">
    <location>
        <begin position="255"/>
        <end position="281"/>
    </location>
</feature>
<proteinExistence type="predicted"/>
<dbReference type="PROSITE" id="PS50850">
    <property type="entry name" value="MFS"/>
    <property type="match status" value="1"/>
</dbReference>
<dbReference type="InterPro" id="IPR050495">
    <property type="entry name" value="ATG22/LtaA_families"/>
</dbReference>
<comment type="caution">
    <text evidence="8">The sequence shown here is derived from an EMBL/GenBank/DDBJ whole genome shotgun (WGS) entry which is preliminary data.</text>
</comment>
<evidence type="ECO:0000313" key="9">
    <source>
        <dbReference type="Proteomes" id="UP000295444"/>
    </source>
</evidence>
<evidence type="ECO:0000259" key="7">
    <source>
        <dbReference type="PROSITE" id="PS50850"/>
    </source>
</evidence>
<feature type="transmembrane region" description="Helical" evidence="6">
    <location>
        <begin position="73"/>
        <end position="93"/>
    </location>
</feature>
<comment type="subcellular location">
    <subcellularLocation>
        <location evidence="1">Cell membrane</location>
        <topology evidence="1">Multi-pass membrane protein</topology>
    </subcellularLocation>
</comment>
<keyword evidence="5 6" id="KW-0472">Membrane</keyword>
<organism evidence="8 9">
    <name type="scientific">Labedaea rhizosphaerae</name>
    <dbReference type="NCBI Taxonomy" id="598644"/>
    <lineage>
        <taxon>Bacteria</taxon>
        <taxon>Bacillati</taxon>
        <taxon>Actinomycetota</taxon>
        <taxon>Actinomycetes</taxon>
        <taxon>Pseudonocardiales</taxon>
        <taxon>Pseudonocardiaceae</taxon>
        <taxon>Labedaea</taxon>
    </lineage>
</organism>
<protein>
    <submittedName>
        <fullName evidence="8">UMF1 family MFS transporter</fullName>
    </submittedName>
</protein>
<evidence type="ECO:0000256" key="3">
    <source>
        <dbReference type="ARBA" id="ARBA00022692"/>
    </source>
</evidence>
<feature type="transmembrane region" description="Helical" evidence="6">
    <location>
        <begin position="348"/>
        <end position="367"/>
    </location>
</feature>
<feature type="transmembrane region" description="Helical" evidence="6">
    <location>
        <begin position="105"/>
        <end position="123"/>
    </location>
</feature>
<evidence type="ECO:0000313" key="8">
    <source>
        <dbReference type="EMBL" id="TDP91091.1"/>
    </source>
</evidence>
<keyword evidence="9" id="KW-1185">Reference proteome</keyword>
<dbReference type="OrthoDB" id="9768783at2"/>
<feature type="transmembrane region" description="Helical" evidence="6">
    <location>
        <begin position="413"/>
        <end position="431"/>
    </location>
</feature>
<dbReference type="PANTHER" id="PTHR23519">
    <property type="entry name" value="AUTOPHAGY-RELATED PROTEIN 22"/>
    <property type="match status" value="1"/>
</dbReference>
<dbReference type="RefSeq" id="WP_133853882.1">
    <property type="nucleotide sequence ID" value="NZ_SNXZ01000009.1"/>
</dbReference>
<dbReference type="EMBL" id="SNXZ01000009">
    <property type="protein sequence ID" value="TDP91091.1"/>
    <property type="molecule type" value="Genomic_DNA"/>
</dbReference>
<keyword evidence="3 6" id="KW-0812">Transmembrane</keyword>
<feature type="domain" description="Major facilitator superfamily (MFS) profile" evidence="7">
    <location>
        <begin position="257"/>
        <end position="460"/>
    </location>
</feature>
<evidence type="ECO:0000256" key="6">
    <source>
        <dbReference type="SAM" id="Phobius"/>
    </source>
</evidence>
<evidence type="ECO:0000256" key="5">
    <source>
        <dbReference type="ARBA" id="ARBA00023136"/>
    </source>
</evidence>
<dbReference type="GO" id="GO:0005886">
    <property type="term" value="C:plasma membrane"/>
    <property type="evidence" value="ECO:0007669"/>
    <property type="project" value="UniProtKB-SubCell"/>
</dbReference>
<feature type="transmembrane region" description="Helical" evidence="6">
    <location>
        <begin position="324"/>
        <end position="342"/>
    </location>
</feature>
<dbReference type="Proteomes" id="UP000295444">
    <property type="component" value="Unassembled WGS sequence"/>
</dbReference>
<keyword evidence="4 6" id="KW-1133">Transmembrane helix</keyword>
<gene>
    <name evidence="8" type="ORF">EV186_10983</name>
</gene>
<feature type="transmembrane region" description="Helical" evidence="6">
    <location>
        <begin position="196"/>
        <end position="218"/>
    </location>
</feature>
<sequence>MNPDVAPDRDQARLKTQRTGWYGYGWASHTFEATVVAVFAGRYLSAVADNAAGTDDGTGRLHVLGLPIASGSLYSYTIGLGSLLLFVLLPIVGAIADRTGRKREMLLGFGYTSAVLCALMIFIGETSWVLGALLLLGAYLTYSAAKIVYNSILPDIAGPDERDKVSSVGWAIGYMGGGVLLAINFVWSFFIDDKALLARLSLSSAGVWWMLFAIIAVVKLRHLPKPAESLTPVTGSVFTAGFRELRKTLREARGYPLTLMFLIAYLIYFDGISTVTSMAAVYADKELHLEETFLLTTILVVQFVAFGGALLLGRLAERWGAKRTIMGGLIIWIAVVVIAYFVQEHAQWQFFSLAIVLALVLGGTQALSRSAFSGMIPKGKEAEYFSLYEVSSSGTSFLGPVLFGLTLQFTDSYRYAILAMILFFVVGLAVLSRINVRKAIVDAGNTPPASLKESSHKVTV</sequence>
<dbReference type="Gene3D" id="1.20.1250.20">
    <property type="entry name" value="MFS general substrate transporter like domains"/>
    <property type="match status" value="2"/>
</dbReference>
<keyword evidence="2" id="KW-0813">Transport</keyword>
<evidence type="ECO:0000256" key="2">
    <source>
        <dbReference type="ARBA" id="ARBA00022448"/>
    </source>
</evidence>